<evidence type="ECO:0000256" key="5">
    <source>
        <dbReference type="RuleBase" id="RU361187"/>
    </source>
</evidence>
<comment type="caution">
    <text evidence="7">The sequence shown here is derived from an EMBL/GenBank/DDBJ whole genome shotgun (WGS) entry which is preliminary data.</text>
</comment>
<comment type="pathway">
    <text evidence="1">Glycan metabolism; L-arabinan degradation.</text>
</comment>
<dbReference type="InterPro" id="IPR050727">
    <property type="entry name" value="GH43_arabinanases"/>
</dbReference>
<dbReference type="OrthoDB" id="1016412at2"/>
<dbReference type="EMBL" id="RBIQ01000007">
    <property type="protein sequence ID" value="RKR14390.1"/>
    <property type="molecule type" value="Genomic_DNA"/>
</dbReference>
<reference evidence="7 8" key="1">
    <citation type="submission" date="2018-10" db="EMBL/GenBank/DDBJ databases">
        <title>Genomic Encyclopedia of Archaeal and Bacterial Type Strains, Phase II (KMG-II): from individual species to whole genera.</title>
        <authorList>
            <person name="Goeker M."/>
        </authorList>
    </citation>
    <scope>NUCLEOTIDE SEQUENCE [LARGE SCALE GENOMIC DNA]</scope>
    <source>
        <strain evidence="7 8">DSM 25230</strain>
    </source>
</reference>
<gene>
    <name evidence="7" type="ORF">CLV91_0465</name>
</gene>
<keyword evidence="8" id="KW-1185">Reference proteome</keyword>
<keyword evidence="4 5" id="KW-0326">Glycosidase</keyword>
<accession>A0A495EC01</accession>
<dbReference type="Pfam" id="PF04616">
    <property type="entry name" value="Glyco_hydro_43"/>
    <property type="match status" value="1"/>
</dbReference>
<sequence>MILKTKIFIYLSSIALLASCNSNTNMNTNEKNQKEESVEITEAQIDHLGITDVNHLSAASKRALKWPMDLGNEWFIQFGPLQPLKGDLAYEEGVVRRDPSAMIKENGKYYVWYTKSTGPTQGFGGDIENEKVFPWDRCDIWYATSEDGETWKEEGLAVARGKKGEYDDRSVFTVEIMKHENKYYLCYQTVKSPYNVRVKNQVGLAWSDSPNGPWTKSKEPILSPADNGIWEGETQDRSLVKKKGDFDSHKVHDPCIIPYKGKFYLYYKGEQMGEQITFGGRQIRHGVAIADKPEGPYVKSPYNPISNSGHEICVWPYNGGIAALITTDGPEKNTIQWAKDGINFEIMSVIPGVNAHAIGLNRDADNEKEPTEILRWGLSHIYNNSDYQSIMSYTSARKTKHVAKGAKKSK</sequence>
<dbReference type="InterPro" id="IPR006710">
    <property type="entry name" value="Glyco_hydro_43"/>
</dbReference>
<dbReference type="Proteomes" id="UP000269412">
    <property type="component" value="Unassembled WGS sequence"/>
</dbReference>
<dbReference type="CDD" id="cd08992">
    <property type="entry name" value="GH117"/>
    <property type="match status" value="1"/>
</dbReference>
<dbReference type="PANTHER" id="PTHR43301:SF3">
    <property type="entry name" value="ARABINAN ENDO-1,5-ALPHA-L-ARABINOSIDASE A-RELATED"/>
    <property type="match status" value="1"/>
</dbReference>
<name>A0A495EC01_9FLAO</name>
<proteinExistence type="inferred from homology"/>
<keyword evidence="6" id="KW-0732">Signal</keyword>
<dbReference type="InterPro" id="IPR023296">
    <property type="entry name" value="Glyco_hydro_beta-prop_sf"/>
</dbReference>
<evidence type="ECO:0000256" key="1">
    <source>
        <dbReference type="ARBA" id="ARBA00004834"/>
    </source>
</evidence>
<evidence type="ECO:0000313" key="7">
    <source>
        <dbReference type="EMBL" id="RKR14390.1"/>
    </source>
</evidence>
<evidence type="ECO:0000256" key="6">
    <source>
        <dbReference type="SAM" id="SignalP"/>
    </source>
</evidence>
<evidence type="ECO:0000256" key="2">
    <source>
        <dbReference type="ARBA" id="ARBA00009865"/>
    </source>
</evidence>
<feature type="chain" id="PRO_5019716556" evidence="6">
    <location>
        <begin position="25"/>
        <end position="410"/>
    </location>
</feature>
<organism evidence="7 8">
    <name type="scientific">Maribacter vaceletii</name>
    <dbReference type="NCBI Taxonomy" id="1206816"/>
    <lineage>
        <taxon>Bacteria</taxon>
        <taxon>Pseudomonadati</taxon>
        <taxon>Bacteroidota</taxon>
        <taxon>Flavobacteriia</taxon>
        <taxon>Flavobacteriales</taxon>
        <taxon>Flavobacteriaceae</taxon>
        <taxon>Maribacter</taxon>
    </lineage>
</organism>
<dbReference type="GO" id="GO:0004553">
    <property type="term" value="F:hydrolase activity, hydrolyzing O-glycosyl compounds"/>
    <property type="evidence" value="ECO:0007669"/>
    <property type="project" value="InterPro"/>
</dbReference>
<dbReference type="SUPFAM" id="SSF75005">
    <property type="entry name" value="Arabinanase/levansucrase/invertase"/>
    <property type="match status" value="1"/>
</dbReference>
<keyword evidence="3 5" id="KW-0378">Hydrolase</keyword>
<comment type="similarity">
    <text evidence="2 5">Belongs to the glycosyl hydrolase 43 family.</text>
</comment>
<evidence type="ECO:0000256" key="4">
    <source>
        <dbReference type="ARBA" id="ARBA00023295"/>
    </source>
</evidence>
<feature type="signal peptide" evidence="6">
    <location>
        <begin position="1"/>
        <end position="24"/>
    </location>
</feature>
<dbReference type="GO" id="GO:0005975">
    <property type="term" value="P:carbohydrate metabolic process"/>
    <property type="evidence" value="ECO:0007669"/>
    <property type="project" value="InterPro"/>
</dbReference>
<protein>
    <submittedName>
        <fullName evidence="7">Glycosyl hydrolase family 43</fullName>
    </submittedName>
</protein>
<dbReference type="AlphaFoldDB" id="A0A495EC01"/>
<dbReference type="Gene3D" id="1.10.8.360">
    <property type="entry name" value="3,6-anhydro-alpha-l-galactosidase"/>
    <property type="match status" value="1"/>
</dbReference>
<dbReference type="Gene3D" id="2.115.10.20">
    <property type="entry name" value="Glycosyl hydrolase domain, family 43"/>
    <property type="match status" value="1"/>
</dbReference>
<dbReference type="PROSITE" id="PS51257">
    <property type="entry name" value="PROKAR_LIPOPROTEIN"/>
    <property type="match status" value="1"/>
</dbReference>
<evidence type="ECO:0000256" key="3">
    <source>
        <dbReference type="ARBA" id="ARBA00022801"/>
    </source>
</evidence>
<dbReference type="PANTHER" id="PTHR43301">
    <property type="entry name" value="ARABINAN ENDO-1,5-ALPHA-L-ARABINOSIDASE"/>
    <property type="match status" value="1"/>
</dbReference>
<evidence type="ECO:0000313" key="8">
    <source>
        <dbReference type="Proteomes" id="UP000269412"/>
    </source>
</evidence>